<evidence type="ECO:0000313" key="1">
    <source>
        <dbReference type="EMBL" id="KZN39816.1"/>
    </source>
</evidence>
<protein>
    <submittedName>
        <fullName evidence="1">Uncharacterized protein</fullName>
    </submittedName>
</protein>
<comment type="caution">
    <text evidence="1">The sequence shown here is derived from an EMBL/GenBank/DDBJ whole genome shotgun (WGS) entry which is preliminary data.</text>
</comment>
<dbReference type="RefSeq" id="WP_063365120.1">
    <property type="nucleotide sequence ID" value="NZ_AQHB01000023.1"/>
</dbReference>
<reference evidence="1 2" key="1">
    <citation type="submission" date="2013-07" db="EMBL/GenBank/DDBJ databases">
        <title>Comparative Genomic and Metabolomic Analysis of Twelve Strains of Pseudoalteromonas luteoviolacea.</title>
        <authorList>
            <person name="Vynne N.G."/>
            <person name="Mansson M."/>
            <person name="Gram L."/>
        </authorList>
    </citation>
    <scope>NUCLEOTIDE SEQUENCE [LARGE SCALE GENOMIC DNA]</scope>
    <source>
        <strain evidence="1 2">DSM 6061</strain>
    </source>
</reference>
<evidence type="ECO:0000313" key="2">
    <source>
        <dbReference type="Proteomes" id="UP000076643"/>
    </source>
</evidence>
<organism evidence="1 2">
    <name type="scientific">Pseudoalteromonas luteoviolacea DSM 6061</name>
    <dbReference type="NCBI Taxonomy" id="1365250"/>
    <lineage>
        <taxon>Bacteria</taxon>
        <taxon>Pseudomonadati</taxon>
        <taxon>Pseudomonadota</taxon>
        <taxon>Gammaproteobacteria</taxon>
        <taxon>Alteromonadales</taxon>
        <taxon>Pseudoalteromonadaceae</taxon>
        <taxon>Pseudoalteromonas</taxon>
    </lineage>
</organism>
<dbReference type="EMBL" id="AUYB01000098">
    <property type="protein sequence ID" value="KZN39816.1"/>
    <property type="molecule type" value="Genomic_DNA"/>
</dbReference>
<dbReference type="PATRIC" id="fig|1365250.3.peg.1979"/>
<dbReference type="AlphaFoldDB" id="A0A166X8W3"/>
<proteinExistence type="predicted"/>
<sequence>MISALSNIDQDQLKKVSTKMLAITRCVFLQKNDAQEMREFNSNHFSWWYSSKFDKYSFDLSIIVCKLLGLAWGRDYEIVNKTIEDSLYESAQNRHLFYTDDIFLKQKKTLFDCKAVEDATKFGYYLAVGLIIKMKESLLDWCVLYTAPRISGESFSIASENLHIINRYDKTKWDSLLNKGFRVDFIDPESMNYINGEPSKLSRYNYDYIFVCEEKGTLQGSNFTASVKLRMLFSVVTAISEEHPRIRCMEEPHSLSLQLAHSSNSSHSITTRVIGKLYPYFGEQLIITQQRVQKVKLWYEQLRKLSKEEQDKISKCAHFINKGMMSSEIEAFIHFFVSLDALFGKQGEVEKSIKIGVSKLPKEGGWDKKIKALFKLRSDLVHGGSRFIEEWDGYLNYKCEHKSEPRQDVESLAYLALAKWPSIALSLK</sequence>
<name>A0A166X8W3_9GAMM</name>
<accession>A0A166X8W3</accession>
<gene>
    <name evidence="1" type="ORF">N475_13745</name>
</gene>
<dbReference type="Proteomes" id="UP000076643">
    <property type="component" value="Unassembled WGS sequence"/>
</dbReference>
<keyword evidence="2" id="KW-1185">Reference proteome</keyword>